<dbReference type="AlphaFoldDB" id="A0A8H7JAD7"/>
<evidence type="ECO:0000259" key="6">
    <source>
        <dbReference type="PROSITE" id="PS51387"/>
    </source>
</evidence>
<gene>
    <name evidence="7" type="ORF">EKO04_003372</name>
</gene>
<feature type="signal peptide" evidence="5">
    <location>
        <begin position="1"/>
        <end position="16"/>
    </location>
</feature>
<keyword evidence="2" id="KW-0285">Flavoprotein</keyword>
<dbReference type="OrthoDB" id="2151789at2759"/>
<evidence type="ECO:0000256" key="2">
    <source>
        <dbReference type="ARBA" id="ARBA00022630"/>
    </source>
</evidence>
<dbReference type="EMBL" id="RZGK01000006">
    <property type="protein sequence ID" value="KAF9698508.1"/>
    <property type="molecule type" value="Genomic_DNA"/>
</dbReference>
<keyword evidence="8" id="KW-1185">Reference proteome</keyword>
<reference evidence="7" key="1">
    <citation type="submission" date="2018-12" db="EMBL/GenBank/DDBJ databases">
        <authorList>
            <person name="Syme R.A."/>
            <person name="Farfan-Caceres L."/>
            <person name="Lichtenzveig J."/>
        </authorList>
    </citation>
    <scope>NUCLEOTIDE SEQUENCE</scope>
    <source>
        <strain evidence="7">Al4</strain>
    </source>
</reference>
<dbReference type="GO" id="GO:0071949">
    <property type="term" value="F:FAD binding"/>
    <property type="evidence" value="ECO:0007669"/>
    <property type="project" value="InterPro"/>
</dbReference>
<evidence type="ECO:0000256" key="1">
    <source>
        <dbReference type="ARBA" id="ARBA00005466"/>
    </source>
</evidence>
<dbReference type="GO" id="GO:0016491">
    <property type="term" value="F:oxidoreductase activity"/>
    <property type="evidence" value="ECO:0007669"/>
    <property type="project" value="UniProtKB-KW"/>
</dbReference>
<accession>A0A8H7JAD7</accession>
<keyword evidence="5" id="KW-0732">Signal</keyword>
<dbReference type="PANTHER" id="PTHR42973">
    <property type="entry name" value="BINDING OXIDOREDUCTASE, PUTATIVE (AFU_ORTHOLOGUE AFUA_1G17690)-RELATED"/>
    <property type="match status" value="1"/>
</dbReference>
<dbReference type="Gene3D" id="3.40.462.20">
    <property type="match status" value="1"/>
</dbReference>
<dbReference type="PROSITE" id="PS51387">
    <property type="entry name" value="FAD_PCMH"/>
    <property type="match status" value="1"/>
</dbReference>
<dbReference type="PANTHER" id="PTHR42973:SF34">
    <property type="entry name" value="FAD BINDING DOMAIN PROTEIN (AFU_ORTHOLOGUE AFUA_3G02770)"/>
    <property type="match status" value="1"/>
</dbReference>
<dbReference type="InterPro" id="IPR036318">
    <property type="entry name" value="FAD-bd_PCMH-like_sf"/>
</dbReference>
<dbReference type="Proteomes" id="UP000651452">
    <property type="component" value="Unassembled WGS sequence"/>
</dbReference>
<feature type="domain" description="FAD-binding PCMH-type" evidence="6">
    <location>
        <begin position="1"/>
        <end position="163"/>
    </location>
</feature>
<evidence type="ECO:0000313" key="7">
    <source>
        <dbReference type="EMBL" id="KAF9698508.1"/>
    </source>
</evidence>
<keyword evidence="4" id="KW-0560">Oxidoreductase</keyword>
<dbReference type="InterPro" id="IPR050416">
    <property type="entry name" value="FAD-linked_Oxidoreductase"/>
</dbReference>
<sequence>MKAAVPILALAVAALSQVFEPADFNVTEALLSNGVDVSAIPGLSGLAERSTLGGCSVACNALEIVFGSNVILGGNTDYANFSSAYWYQSPIGVGGLTTGGGISFFAGMHGWACDNVEAFEVVTASGLIVAATPTSYADLYWALRGGRNNFGLVTNFKLRTLPLGKMWGGDRVLLENQFPAAIDVFVNLGKNSAQDPKAAQILSFVVQGGSKFASAQLEYAEPNTNASIFTEWNAITPIVDNTGIHTLSELTEMLSAANPYGDRQSYWAQTYKLDKDLINYILTVFFEEGDKLANVTNLLNPLSLQVITVPQLQQMQQNGGNALGLSPEEGPLLLINPAPAWTDARDDDSVNRVANTLIQKTVAEAQKRRLASEYIYMNYASKFQDVIASYGPVNKARLKDIARKYDPKEVFQLLQPGYFKLDGPPAVLV</sequence>
<dbReference type="InterPro" id="IPR016169">
    <property type="entry name" value="FAD-bd_PCMH_sub2"/>
</dbReference>
<dbReference type="Gene3D" id="3.30.465.10">
    <property type="match status" value="1"/>
</dbReference>
<evidence type="ECO:0000256" key="3">
    <source>
        <dbReference type="ARBA" id="ARBA00022827"/>
    </source>
</evidence>
<proteinExistence type="inferred from homology"/>
<organism evidence="7 8">
    <name type="scientific">Ascochyta lentis</name>
    <dbReference type="NCBI Taxonomy" id="205686"/>
    <lineage>
        <taxon>Eukaryota</taxon>
        <taxon>Fungi</taxon>
        <taxon>Dikarya</taxon>
        <taxon>Ascomycota</taxon>
        <taxon>Pezizomycotina</taxon>
        <taxon>Dothideomycetes</taxon>
        <taxon>Pleosporomycetidae</taxon>
        <taxon>Pleosporales</taxon>
        <taxon>Pleosporineae</taxon>
        <taxon>Didymellaceae</taxon>
        <taxon>Ascochyta</taxon>
    </lineage>
</organism>
<keyword evidence="3" id="KW-0274">FAD</keyword>
<name>A0A8H7JAD7_9PLEO</name>
<comment type="similarity">
    <text evidence="1">Belongs to the oxygen-dependent FAD-linked oxidoreductase family.</text>
</comment>
<protein>
    <recommendedName>
        <fullName evidence="6">FAD-binding PCMH-type domain-containing protein</fullName>
    </recommendedName>
</protein>
<evidence type="ECO:0000256" key="5">
    <source>
        <dbReference type="SAM" id="SignalP"/>
    </source>
</evidence>
<comment type="caution">
    <text evidence="7">The sequence shown here is derived from an EMBL/GenBank/DDBJ whole genome shotgun (WGS) entry which is preliminary data.</text>
</comment>
<reference evidence="7" key="2">
    <citation type="submission" date="2020-09" db="EMBL/GenBank/DDBJ databases">
        <title>Reference genome assembly for Australian Ascochyta lentis isolate Al4.</title>
        <authorList>
            <person name="Lee R.C."/>
            <person name="Farfan-Caceres L.M."/>
            <person name="Debler J.W."/>
            <person name="Williams A.H."/>
            <person name="Henares B.M."/>
        </authorList>
    </citation>
    <scope>NUCLEOTIDE SEQUENCE</scope>
    <source>
        <strain evidence="7">Al4</strain>
    </source>
</reference>
<evidence type="ECO:0000313" key="8">
    <source>
        <dbReference type="Proteomes" id="UP000651452"/>
    </source>
</evidence>
<dbReference type="SUPFAM" id="SSF56176">
    <property type="entry name" value="FAD-binding/transporter-associated domain-like"/>
    <property type="match status" value="1"/>
</dbReference>
<dbReference type="InterPro" id="IPR016166">
    <property type="entry name" value="FAD-bd_PCMH"/>
</dbReference>
<feature type="chain" id="PRO_5034318908" description="FAD-binding PCMH-type domain-containing protein" evidence="5">
    <location>
        <begin position="17"/>
        <end position="429"/>
    </location>
</feature>
<evidence type="ECO:0000256" key="4">
    <source>
        <dbReference type="ARBA" id="ARBA00023002"/>
    </source>
</evidence>